<evidence type="ECO:0000256" key="1">
    <source>
        <dbReference type="ARBA" id="ARBA00004651"/>
    </source>
</evidence>
<name>A0ABN2RAC0_9MICO</name>
<evidence type="ECO:0000256" key="6">
    <source>
        <dbReference type="ARBA" id="ARBA00023136"/>
    </source>
</evidence>
<dbReference type="InterPro" id="IPR035906">
    <property type="entry name" value="MetI-like_sf"/>
</dbReference>
<evidence type="ECO:0000313" key="11">
    <source>
        <dbReference type="Proteomes" id="UP001499954"/>
    </source>
</evidence>
<dbReference type="Proteomes" id="UP001499954">
    <property type="component" value="Unassembled WGS sequence"/>
</dbReference>
<comment type="caution">
    <text evidence="10">The sequence shown here is derived from an EMBL/GenBank/DDBJ whole genome shotgun (WGS) entry which is preliminary data.</text>
</comment>
<feature type="transmembrane region" description="Helical" evidence="7">
    <location>
        <begin position="230"/>
        <end position="256"/>
    </location>
</feature>
<gene>
    <name evidence="10" type="ORF">GCM10009717_35510</name>
</gene>
<feature type="transmembrane region" description="Helical" evidence="7">
    <location>
        <begin position="276"/>
        <end position="295"/>
    </location>
</feature>
<feature type="region of interest" description="Disordered" evidence="8">
    <location>
        <begin position="313"/>
        <end position="363"/>
    </location>
</feature>
<keyword evidence="3" id="KW-1003">Cell membrane</keyword>
<evidence type="ECO:0000256" key="5">
    <source>
        <dbReference type="ARBA" id="ARBA00022989"/>
    </source>
</evidence>
<dbReference type="SUPFAM" id="SSF161098">
    <property type="entry name" value="MetI-like"/>
    <property type="match status" value="1"/>
</dbReference>
<evidence type="ECO:0000256" key="7">
    <source>
        <dbReference type="RuleBase" id="RU363032"/>
    </source>
</evidence>
<protein>
    <submittedName>
        <fullName evidence="10">ABC transporter permease</fullName>
    </submittedName>
</protein>
<dbReference type="PANTHER" id="PTHR43163:SF6">
    <property type="entry name" value="DIPEPTIDE TRANSPORT SYSTEM PERMEASE PROTEIN DPPB-RELATED"/>
    <property type="match status" value="1"/>
</dbReference>
<organism evidence="10 11">
    <name type="scientific">Agromyces allii</name>
    <dbReference type="NCBI Taxonomy" id="393607"/>
    <lineage>
        <taxon>Bacteria</taxon>
        <taxon>Bacillati</taxon>
        <taxon>Actinomycetota</taxon>
        <taxon>Actinomycetes</taxon>
        <taxon>Micrococcales</taxon>
        <taxon>Microbacteriaceae</taxon>
        <taxon>Agromyces</taxon>
    </lineage>
</organism>
<feature type="transmembrane region" description="Helical" evidence="7">
    <location>
        <begin position="135"/>
        <end position="160"/>
    </location>
</feature>
<feature type="transmembrane region" description="Helical" evidence="7">
    <location>
        <begin position="172"/>
        <end position="195"/>
    </location>
</feature>
<dbReference type="PROSITE" id="PS50928">
    <property type="entry name" value="ABC_TM1"/>
    <property type="match status" value="1"/>
</dbReference>
<feature type="domain" description="ABC transmembrane type-1" evidence="9">
    <location>
        <begin position="98"/>
        <end position="299"/>
    </location>
</feature>
<dbReference type="Gene3D" id="1.10.3720.10">
    <property type="entry name" value="MetI-like"/>
    <property type="match status" value="1"/>
</dbReference>
<dbReference type="CDD" id="cd06261">
    <property type="entry name" value="TM_PBP2"/>
    <property type="match status" value="1"/>
</dbReference>
<keyword evidence="4 7" id="KW-0812">Transmembrane</keyword>
<evidence type="ECO:0000256" key="2">
    <source>
        <dbReference type="ARBA" id="ARBA00022448"/>
    </source>
</evidence>
<evidence type="ECO:0000256" key="4">
    <source>
        <dbReference type="ARBA" id="ARBA00022692"/>
    </source>
</evidence>
<dbReference type="Pfam" id="PF00528">
    <property type="entry name" value="BPD_transp_1"/>
    <property type="match status" value="1"/>
</dbReference>
<feature type="transmembrane region" description="Helical" evidence="7">
    <location>
        <begin position="12"/>
        <end position="30"/>
    </location>
</feature>
<feature type="compositionally biased region" description="Low complexity" evidence="8">
    <location>
        <begin position="313"/>
        <end position="357"/>
    </location>
</feature>
<proteinExistence type="inferred from homology"/>
<reference evidence="10 11" key="1">
    <citation type="journal article" date="2019" name="Int. J. Syst. Evol. Microbiol.">
        <title>The Global Catalogue of Microorganisms (GCM) 10K type strain sequencing project: providing services to taxonomists for standard genome sequencing and annotation.</title>
        <authorList>
            <consortium name="The Broad Institute Genomics Platform"/>
            <consortium name="The Broad Institute Genome Sequencing Center for Infectious Disease"/>
            <person name="Wu L."/>
            <person name="Ma J."/>
        </authorList>
    </citation>
    <scope>NUCLEOTIDE SEQUENCE [LARGE SCALE GENOMIC DNA]</scope>
    <source>
        <strain evidence="10 11">JCM 13584</strain>
    </source>
</reference>
<keyword evidence="11" id="KW-1185">Reference proteome</keyword>
<keyword evidence="6 7" id="KW-0472">Membrane</keyword>
<dbReference type="InterPro" id="IPR000515">
    <property type="entry name" value="MetI-like"/>
</dbReference>
<evidence type="ECO:0000259" key="9">
    <source>
        <dbReference type="PROSITE" id="PS50928"/>
    </source>
</evidence>
<dbReference type="EMBL" id="BAAAMK010000010">
    <property type="protein sequence ID" value="GAA1965526.1"/>
    <property type="molecule type" value="Genomic_DNA"/>
</dbReference>
<evidence type="ECO:0000256" key="3">
    <source>
        <dbReference type="ARBA" id="ARBA00022475"/>
    </source>
</evidence>
<keyword evidence="2 7" id="KW-0813">Transport</keyword>
<dbReference type="RefSeq" id="WP_157415637.1">
    <property type="nucleotide sequence ID" value="NZ_BAAAMK010000010.1"/>
</dbReference>
<dbReference type="PANTHER" id="PTHR43163">
    <property type="entry name" value="DIPEPTIDE TRANSPORT SYSTEM PERMEASE PROTEIN DPPB-RELATED"/>
    <property type="match status" value="1"/>
</dbReference>
<comment type="subcellular location">
    <subcellularLocation>
        <location evidence="1 7">Cell membrane</location>
        <topology evidence="1 7">Multi-pass membrane protein</topology>
    </subcellularLocation>
</comment>
<dbReference type="Pfam" id="PF19300">
    <property type="entry name" value="BPD_transp_1_N"/>
    <property type="match status" value="1"/>
</dbReference>
<keyword evidence="5 7" id="KW-1133">Transmembrane helix</keyword>
<evidence type="ECO:0000256" key="8">
    <source>
        <dbReference type="SAM" id="MobiDB-lite"/>
    </source>
</evidence>
<dbReference type="InterPro" id="IPR045621">
    <property type="entry name" value="BPD_transp_1_N"/>
</dbReference>
<accession>A0ABN2RAC0</accession>
<comment type="similarity">
    <text evidence="7">Belongs to the binding-protein-dependent transport system permease family.</text>
</comment>
<sequence length="363" mass="37193">MVRYVLLRLLQAVGVLWAAYTVSFLVLYALPGDPVTLLAGADATDITPAQLDALRAELGLDRPLIVQYLDQLAAVLRGDLGTSIVTGRPVTEIIGEALPPTIAIAAFALVIAVVAGAGIAIAANYTRHRWLADVLLGLPPLGVAVPAFWFGLMLIQWFSFTVPIFPAVGDRGFISLVLPAITLALPTGATIAQLLSKSLSNTLREPYVDTAWAKGASRARVHLGHALKNAALPALTVTGLIVGQLLSGTVVTETVFSRPGIGRVTAGAVQQQDVPVVQGVVLVAAIAFVLANLAVDLVAPLLDPRIVTTGARSPRRGAAAAAARPAARPASARPAASASGARPAPVASATAVSAAATTQGEPA</sequence>
<evidence type="ECO:0000313" key="10">
    <source>
        <dbReference type="EMBL" id="GAA1965526.1"/>
    </source>
</evidence>
<feature type="transmembrane region" description="Helical" evidence="7">
    <location>
        <begin position="102"/>
        <end position="123"/>
    </location>
</feature>